<dbReference type="CDD" id="cd00419">
    <property type="entry name" value="Ferrochelatase_C"/>
    <property type="match status" value="1"/>
</dbReference>
<evidence type="ECO:0000256" key="4">
    <source>
        <dbReference type="ARBA" id="ARBA00023239"/>
    </source>
</evidence>
<dbReference type="KEGG" id="cat:CA2559_03660"/>
<feature type="binding site" evidence="7">
    <location>
        <position position="292"/>
    </location>
    <ligand>
        <name>Fe(2+)</name>
        <dbReference type="ChEBI" id="CHEBI:29033"/>
    </ligand>
</feature>
<keyword evidence="4 7" id="KW-0456">Lyase</keyword>
<dbReference type="CDD" id="cd03411">
    <property type="entry name" value="Ferrochelatase_N"/>
    <property type="match status" value="1"/>
</dbReference>
<keyword evidence="2 7" id="KW-0408">Iron</keyword>
<evidence type="ECO:0000256" key="5">
    <source>
        <dbReference type="ARBA" id="ARBA00023244"/>
    </source>
</evidence>
<evidence type="ECO:0000256" key="1">
    <source>
        <dbReference type="ARBA" id="ARBA00007718"/>
    </source>
</evidence>
<accession>A3U6F4</accession>
<reference evidence="9 10" key="1">
    <citation type="journal article" date="2010" name="J. Bacteriol.">
        <title>The complete genome sequence of Croceibacter atlanticus HTCC2559T.</title>
        <authorList>
            <person name="Oh H.M."/>
            <person name="Kang I."/>
            <person name="Ferriera S."/>
            <person name="Giovannoni S.J."/>
            <person name="Cho J.C."/>
        </authorList>
    </citation>
    <scope>NUCLEOTIDE SEQUENCE [LARGE SCALE GENOMIC DNA]</scope>
    <source>
        <strain evidence="10">ATCC BAA-628 / HTCC2559 / KCTC 12090</strain>
    </source>
</reference>
<protein>
    <recommendedName>
        <fullName evidence="7">Ferrochelatase</fullName>
        <ecNumber evidence="7">4.98.1.1</ecNumber>
    </recommendedName>
    <alternativeName>
        <fullName evidence="7">Heme synthase</fullName>
    </alternativeName>
    <alternativeName>
        <fullName evidence="7">Protoheme ferro-lyase</fullName>
    </alternativeName>
</protein>
<evidence type="ECO:0000256" key="2">
    <source>
        <dbReference type="ARBA" id="ARBA00023004"/>
    </source>
</evidence>
<dbReference type="STRING" id="216432.CA2559_03660"/>
<keyword evidence="5 7" id="KW-0627">Porphyrin biosynthesis</keyword>
<evidence type="ECO:0000256" key="8">
    <source>
        <dbReference type="RuleBase" id="RU004185"/>
    </source>
</evidence>
<dbReference type="OrthoDB" id="9809741at2"/>
<dbReference type="eggNOG" id="COG0276">
    <property type="taxonomic scope" value="Bacteria"/>
</dbReference>
<dbReference type="RefSeq" id="WP_013186497.1">
    <property type="nucleotide sequence ID" value="NC_014230.1"/>
</dbReference>
<dbReference type="Gene3D" id="3.40.50.1400">
    <property type="match status" value="2"/>
</dbReference>
<dbReference type="Pfam" id="PF00762">
    <property type="entry name" value="Ferrochelatase"/>
    <property type="match status" value="1"/>
</dbReference>
<dbReference type="UniPathway" id="UPA00252">
    <property type="reaction ID" value="UER00325"/>
</dbReference>
<dbReference type="GO" id="GO:0046872">
    <property type="term" value="F:metal ion binding"/>
    <property type="evidence" value="ECO:0007669"/>
    <property type="project" value="UniProtKB-KW"/>
</dbReference>
<keyword evidence="7" id="KW-0479">Metal-binding</keyword>
<dbReference type="InterPro" id="IPR001015">
    <property type="entry name" value="Ferrochelatase"/>
</dbReference>
<dbReference type="GeneID" id="89452523"/>
<name>A3U6F4_CROAH</name>
<comment type="catalytic activity">
    <reaction evidence="7">
        <text>heme b + 2 H(+) = protoporphyrin IX + Fe(2+)</text>
        <dbReference type="Rhea" id="RHEA:22584"/>
        <dbReference type="ChEBI" id="CHEBI:15378"/>
        <dbReference type="ChEBI" id="CHEBI:29033"/>
        <dbReference type="ChEBI" id="CHEBI:57306"/>
        <dbReference type="ChEBI" id="CHEBI:60344"/>
        <dbReference type="EC" id="4.98.1.1"/>
    </reaction>
</comment>
<keyword evidence="7" id="KW-0963">Cytoplasm</keyword>
<dbReference type="HOGENOM" id="CLU_018884_0_1_10"/>
<evidence type="ECO:0000256" key="6">
    <source>
        <dbReference type="ARBA" id="ARBA00024536"/>
    </source>
</evidence>
<evidence type="ECO:0000256" key="7">
    <source>
        <dbReference type="HAMAP-Rule" id="MF_00323"/>
    </source>
</evidence>
<dbReference type="PANTHER" id="PTHR11108:SF1">
    <property type="entry name" value="FERROCHELATASE, MITOCHONDRIAL"/>
    <property type="match status" value="1"/>
</dbReference>
<keyword evidence="10" id="KW-1185">Reference proteome</keyword>
<dbReference type="GO" id="GO:0005737">
    <property type="term" value="C:cytoplasm"/>
    <property type="evidence" value="ECO:0007669"/>
    <property type="project" value="UniProtKB-SubCell"/>
</dbReference>
<comment type="subcellular location">
    <subcellularLocation>
        <location evidence="7">Cytoplasm</location>
    </subcellularLocation>
</comment>
<dbReference type="EC" id="4.98.1.1" evidence="7"/>
<evidence type="ECO:0000313" key="9">
    <source>
        <dbReference type="EMBL" id="EAP87821.1"/>
    </source>
</evidence>
<dbReference type="InterPro" id="IPR033644">
    <property type="entry name" value="Ferrochelatase_C"/>
</dbReference>
<dbReference type="SUPFAM" id="SSF53800">
    <property type="entry name" value="Chelatase"/>
    <property type="match status" value="1"/>
</dbReference>
<dbReference type="AlphaFoldDB" id="A3U6F4"/>
<evidence type="ECO:0000256" key="3">
    <source>
        <dbReference type="ARBA" id="ARBA00023133"/>
    </source>
</evidence>
<comment type="similarity">
    <text evidence="1 7 8">Belongs to the ferrochelatase family.</text>
</comment>
<proteinExistence type="inferred from homology"/>
<gene>
    <name evidence="7" type="primary">hemH</name>
    <name evidence="9" type="ordered locus">CA2559_03660</name>
</gene>
<dbReference type="Proteomes" id="UP000002297">
    <property type="component" value="Chromosome"/>
</dbReference>
<dbReference type="EMBL" id="CP002046">
    <property type="protein sequence ID" value="EAP87821.1"/>
    <property type="molecule type" value="Genomic_DNA"/>
</dbReference>
<comment type="pathway">
    <text evidence="7">Porphyrin-containing compound metabolism; protoheme biosynthesis; protoheme from protoporphyrin-IX: step 1/1.</text>
</comment>
<dbReference type="GO" id="GO:0004325">
    <property type="term" value="F:ferrochelatase activity"/>
    <property type="evidence" value="ECO:0007669"/>
    <property type="project" value="UniProtKB-UniRule"/>
</dbReference>
<keyword evidence="3 7" id="KW-0350">Heme biosynthesis</keyword>
<dbReference type="HAMAP" id="MF_00323">
    <property type="entry name" value="Ferrochelatase"/>
    <property type="match status" value="1"/>
</dbReference>
<feature type="binding site" evidence="7">
    <location>
        <position position="189"/>
    </location>
    <ligand>
        <name>Fe(2+)</name>
        <dbReference type="ChEBI" id="CHEBI:29033"/>
    </ligand>
</feature>
<dbReference type="GO" id="GO:0006783">
    <property type="term" value="P:heme biosynthetic process"/>
    <property type="evidence" value="ECO:0007669"/>
    <property type="project" value="UniProtKB-UniRule"/>
</dbReference>
<comment type="catalytic activity">
    <reaction evidence="6">
        <text>Fe-coproporphyrin III + 2 H(+) = coproporphyrin III + Fe(2+)</text>
        <dbReference type="Rhea" id="RHEA:49572"/>
        <dbReference type="ChEBI" id="CHEBI:15378"/>
        <dbReference type="ChEBI" id="CHEBI:29033"/>
        <dbReference type="ChEBI" id="CHEBI:68438"/>
        <dbReference type="ChEBI" id="CHEBI:131725"/>
        <dbReference type="EC" id="4.99.1.9"/>
    </reaction>
    <physiologicalReaction direction="right-to-left" evidence="6">
        <dbReference type="Rhea" id="RHEA:49574"/>
    </physiologicalReaction>
</comment>
<dbReference type="NCBIfam" id="TIGR00109">
    <property type="entry name" value="hemH"/>
    <property type="match status" value="1"/>
</dbReference>
<comment type="function">
    <text evidence="7">Catalyzes the ferrous insertion into protoporphyrin IX.</text>
</comment>
<dbReference type="InterPro" id="IPR033659">
    <property type="entry name" value="Ferrochelatase_N"/>
</dbReference>
<organism evidence="9 10">
    <name type="scientific">Croceibacter atlanticus (strain ATCC BAA-628 / JCM 21780 / CIP 108009 / IAM 15332 / KCTC 12090 / HTCC2559)</name>
    <dbReference type="NCBI Taxonomy" id="216432"/>
    <lineage>
        <taxon>Bacteria</taxon>
        <taxon>Pseudomonadati</taxon>
        <taxon>Bacteroidota</taxon>
        <taxon>Flavobacteriia</taxon>
        <taxon>Flavobacteriales</taxon>
        <taxon>Flavobacteriaceae</taxon>
        <taxon>Croceibacter</taxon>
    </lineage>
</organism>
<sequence>MSKGVLLVNLGSPESTDPKDVKKYLDEFLMDPRVIDVPYWFRAFLVKGIVLNTRPKKSAEAYSKIWWEEGSPLIVLSERLQDKIQKQTEIPVDLAMRYGSMTIEKALKRLTDKGVNDILLVPLYPQFAMATTETIEVLAEKLRKEKFPQVKLTSLAPFYNKPDYIEVLSRSIKEKLDTTNYDHLLFSYHGVPERHIRKSDITNSHCQIDGSCCKAQSDAHRFCYRHQCYETTRLVGEELGLKPGTFSTSFQSRLGFDPWLQPYTDRTIERMGKEGIKNMAIVTPAFVSDCLETLEEIAMEGEEIFHEVGGKEFTTIPCLNDRDDWAKVMSNWIGNWIENPSAINTVNLAETQIA</sequence>
<dbReference type="PANTHER" id="PTHR11108">
    <property type="entry name" value="FERROCHELATASE"/>
    <property type="match status" value="1"/>
</dbReference>
<evidence type="ECO:0000313" key="10">
    <source>
        <dbReference type="Proteomes" id="UP000002297"/>
    </source>
</evidence>